<sequence length="161" mass="18344">MRLLTLFLVSFLLFGCGNDEINWSTPTSLDQYFMDEINKHREDQQLQPLTFNVTFFEESKRFAAKLADNPGMREQLSKEEEENGYYKQRIQVITDASDIRGCTGFASFSNLNPTPDVVKIMAQACSNTLDNRNSNTFGGAVFQNSNTGDYFYVTFVGRLDN</sequence>
<proteinExistence type="predicted"/>
<dbReference type="EMBL" id="JABAIL010000004">
    <property type="protein sequence ID" value="NLR92715.1"/>
    <property type="molecule type" value="Genomic_DNA"/>
</dbReference>
<evidence type="ECO:0008006" key="3">
    <source>
        <dbReference type="Google" id="ProtNLM"/>
    </source>
</evidence>
<comment type="caution">
    <text evidence="1">The sequence shown here is derived from an EMBL/GenBank/DDBJ whole genome shotgun (WGS) entry which is preliminary data.</text>
</comment>
<dbReference type="RefSeq" id="WP_168883419.1">
    <property type="nucleotide sequence ID" value="NZ_JABAIL010000004.1"/>
</dbReference>
<reference evidence="1 2" key="1">
    <citation type="submission" date="2020-04" db="EMBL/GenBank/DDBJ databases">
        <title>Flammeovirga sp. SR4, a novel species isolated from seawater.</title>
        <authorList>
            <person name="Wang X."/>
        </authorList>
    </citation>
    <scope>NUCLEOTIDE SEQUENCE [LARGE SCALE GENOMIC DNA]</scope>
    <source>
        <strain evidence="1 2">SR4</strain>
    </source>
</reference>
<gene>
    <name evidence="1" type="ORF">HGP29_15960</name>
</gene>
<dbReference type="PROSITE" id="PS51257">
    <property type="entry name" value="PROKAR_LIPOPROTEIN"/>
    <property type="match status" value="1"/>
</dbReference>
<organism evidence="1 2">
    <name type="scientific">Flammeovirga agarivorans</name>
    <dbReference type="NCBI Taxonomy" id="2726742"/>
    <lineage>
        <taxon>Bacteria</taxon>
        <taxon>Pseudomonadati</taxon>
        <taxon>Bacteroidota</taxon>
        <taxon>Cytophagia</taxon>
        <taxon>Cytophagales</taxon>
        <taxon>Flammeovirgaceae</taxon>
        <taxon>Flammeovirga</taxon>
    </lineage>
</organism>
<evidence type="ECO:0000313" key="2">
    <source>
        <dbReference type="Proteomes" id="UP000585050"/>
    </source>
</evidence>
<protein>
    <recommendedName>
        <fullName evidence="3">Lipoprotein</fullName>
    </recommendedName>
</protein>
<name>A0A7X8SM16_9BACT</name>
<accession>A0A7X8SM16</accession>
<dbReference type="AlphaFoldDB" id="A0A7X8SM16"/>
<evidence type="ECO:0000313" key="1">
    <source>
        <dbReference type="EMBL" id="NLR92715.1"/>
    </source>
</evidence>
<keyword evidence="2" id="KW-1185">Reference proteome</keyword>
<dbReference type="Proteomes" id="UP000585050">
    <property type="component" value="Unassembled WGS sequence"/>
</dbReference>